<dbReference type="InterPro" id="IPR007159">
    <property type="entry name" value="SpoVT-AbrB_dom"/>
</dbReference>
<dbReference type="InterPro" id="IPR038078">
    <property type="entry name" value="PhoU-like_sf"/>
</dbReference>
<evidence type="ECO:0000313" key="3">
    <source>
        <dbReference type="Proteomes" id="UP000655759"/>
    </source>
</evidence>
<organism evidence="2 3">
    <name type="scientific">Candidatus Nitrosotenuis uzonensis</name>
    <dbReference type="NCBI Taxonomy" id="1407055"/>
    <lineage>
        <taxon>Archaea</taxon>
        <taxon>Nitrososphaerota</taxon>
        <taxon>Candidatus Nitrosotenuis</taxon>
    </lineage>
</organism>
<dbReference type="GO" id="GO:0045936">
    <property type="term" value="P:negative regulation of phosphate metabolic process"/>
    <property type="evidence" value="ECO:0007669"/>
    <property type="project" value="InterPro"/>
</dbReference>
<dbReference type="PANTHER" id="PTHR42930">
    <property type="entry name" value="PHOSPHATE-SPECIFIC TRANSPORT SYSTEM ACCESSORY PROTEIN PHOU"/>
    <property type="match status" value="1"/>
</dbReference>
<dbReference type="PANTHER" id="PTHR42930:SF5">
    <property type="entry name" value="PHOSPHATE UPTAKE REGULATOR, PHOU"/>
    <property type="match status" value="1"/>
</dbReference>
<dbReference type="EMBL" id="CAJNAQ010000002">
    <property type="protein sequence ID" value="CAE6489854.1"/>
    <property type="molecule type" value="Genomic_DNA"/>
</dbReference>
<protein>
    <submittedName>
        <fullName evidence="2">Phosphate uptake regulator, PhoU</fullName>
    </submittedName>
</protein>
<evidence type="ECO:0000259" key="1">
    <source>
        <dbReference type="SMART" id="SM00966"/>
    </source>
</evidence>
<gene>
    <name evidence="2" type="ORF">NUZ5A_20673</name>
</gene>
<dbReference type="InterPro" id="IPR037914">
    <property type="entry name" value="SpoVT-AbrB_sf"/>
</dbReference>
<name>A0A812F3I8_9ARCH</name>
<dbReference type="SUPFAM" id="SSF109755">
    <property type="entry name" value="PhoU-like"/>
    <property type="match status" value="1"/>
</dbReference>
<comment type="caution">
    <text evidence="2">The sequence shown here is derived from an EMBL/GenBank/DDBJ whole genome shotgun (WGS) entry which is preliminary data.</text>
</comment>
<sequence>MTKFIRRLQKIGSSILVSLPKEWVEAHKLDKSMEIELETNENTISITANKTERPSKEVVISYPLPENENIVADITGAYLLGYDIIRIKGKSIIPVEDREKIRNSMRRLVGMEIVEEDSSNINVQFLLDATTLSPEKILKRISSIALGMFNDVLVALTSDDRSNLQTMSNRDDEVDRQYFLLVRLIRSTMIDNRLASAFRLENIDVLDYRIAANVLETASDTIVEIANSVLNTTLTRSDLKKIYDITKDIEAIHKKSIDAFIAQDRHLAIEAIAGYRKFQKKISDIRSSIEQKNQLQIDFLDLIYMFERVSRSWADIADLVKPVYY</sequence>
<dbReference type="GO" id="GO:0003677">
    <property type="term" value="F:DNA binding"/>
    <property type="evidence" value="ECO:0007669"/>
    <property type="project" value="InterPro"/>
</dbReference>
<dbReference type="Gene3D" id="2.10.260.10">
    <property type="match status" value="1"/>
</dbReference>
<proteinExistence type="predicted"/>
<reference evidence="2" key="1">
    <citation type="submission" date="2021-02" db="EMBL/GenBank/DDBJ databases">
        <authorList>
            <person name="Han P."/>
        </authorList>
    </citation>
    <scope>NUCLEOTIDE SEQUENCE</scope>
    <source>
        <strain evidence="2">Candidatus Nitrosotenuis uzonensis 5A</strain>
    </source>
</reference>
<dbReference type="Gene3D" id="1.20.58.220">
    <property type="entry name" value="Phosphate transport system protein phou homolog 2, domain 2"/>
    <property type="match status" value="1"/>
</dbReference>
<evidence type="ECO:0000313" key="2">
    <source>
        <dbReference type="EMBL" id="CAE6489854.1"/>
    </source>
</evidence>
<accession>A0A812F3I8</accession>
<dbReference type="GO" id="GO:0030643">
    <property type="term" value="P:intracellular phosphate ion homeostasis"/>
    <property type="evidence" value="ECO:0007669"/>
    <property type="project" value="InterPro"/>
</dbReference>
<dbReference type="InterPro" id="IPR028366">
    <property type="entry name" value="PhoU"/>
</dbReference>
<dbReference type="RefSeq" id="WP_205098566.1">
    <property type="nucleotide sequence ID" value="NZ_CAJNAQ010000002.1"/>
</dbReference>
<dbReference type="AlphaFoldDB" id="A0A812F3I8"/>
<dbReference type="Proteomes" id="UP000655759">
    <property type="component" value="Unassembled WGS sequence"/>
</dbReference>
<dbReference type="SUPFAM" id="SSF89447">
    <property type="entry name" value="AbrB/MazE/MraZ-like"/>
    <property type="match status" value="1"/>
</dbReference>
<feature type="domain" description="SpoVT-AbrB" evidence="1">
    <location>
        <begin position="9"/>
        <end position="54"/>
    </location>
</feature>
<dbReference type="InterPro" id="IPR026022">
    <property type="entry name" value="PhoU_dom"/>
</dbReference>
<dbReference type="SMART" id="SM00966">
    <property type="entry name" value="SpoVT_AbrB"/>
    <property type="match status" value="1"/>
</dbReference>
<dbReference type="Pfam" id="PF01895">
    <property type="entry name" value="PhoU"/>
    <property type="match status" value="1"/>
</dbReference>